<evidence type="ECO:0000256" key="1">
    <source>
        <dbReference type="ARBA" id="ARBA00022801"/>
    </source>
</evidence>
<keyword evidence="3" id="KW-1185">Reference proteome</keyword>
<organism evidence="2 3">
    <name type="scientific">Sphingomonas carotinifaciens</name>
    <dbReference type="NCBI Taxonomy" id="1166323"/>
    <lineage>
        <taxon>Bacteria</taxon>
        <taxon>Pseudomonadati</taxon>
        <taxon>Pseudomonadota</taxon>
        <taxon>Alphaproteobacteria</taxon>
        <taxon>Sphingomonadales</taxon>
        <taxon>Sphingomonadaceae</taxon>
        <taxon>Sphingomonas</taxon>
    </lineage>
</organism>
<dbReference type="GO" id="GO:0016787">
    <property type="term" value="F:hydrolase activity"/>
    <property type="evidence" value="ECO:0007669"/>
    <property type="project" value="UniProtKB-KW"/>
</dbReference>
<proteinExistence type="predicted"/>
<dbReference type="SUPFAM" id="SSF53474">
    <property type="entry name" value="alpha/beta-Hydrolases"/>
    <property type="match status" value="1"/>
</dbReference>
<dbReference type="EMBL" id="FNBI01000005">
    <property type="protein sequence ID" value="SDF73838.1"/>
    <property type="molecule type" value="Genomic_DNA"/>
</dbReference>
<dbReference type="PRINTS" id="PR00111">
    <property type="entry name" value="ABHYDROLASE"/>
</dbReference>
<reference evidence="2 3" key="1">
    <citation type="submission" date="2016-10" db="EMBL/GenBank/DDBJ databases">
        <authorList>
            <person name="Varghese N."/>
            <person name="Submissions S."/>
        </authorList>
    </citation>
    <scope>NUCLEOTIDE SEQUENCE [LARGE SCALE GENOMIC DNA]</scope>
    <source>
        <strain evidence="2 3">S7-754</strain>
    </source>
</reference>
<evidence type="ECO:0000313" key="3">
    <source>
        <dbReference type="Proteomes" id="UP000323502"/>
    </source>
</evidence>
<gene>
    <name evidence="2" type="ORF">SAMN05216557_105179</name>
</gene>
<dbReference type="InterPro" id="IPR000073">
    <property type="entry name" value="AB_hydrolase_1"/>
</dbReference>
<name>A0A1G7NID2_9SPHN</name>
<dbReference type="Proteomes" id="UP000323502">
    <property type="component" value="Unassembled WGS sequence"/>
</dbReference>
<dbReference type="Pfam" id="PF00561">
    <property type="entry name" value="Abhydrolase_1"/>
    <property type="match status" value="1"/>
</dbReference>
<dbReference type="AlphaFoldDB" id="A0A1G7NID2"/>
<accession>A0A1G7NID2</accession>
<evidence type="ECO:0000313" key="2">
    <source>
        <dbReference type="EMBL" id="SDF73838.1"/>
    </source>
</evidence>
<dbReference type="RefSeq" id="WP_174236646.1">
    <property type="nucleotide sequence ID" value="NZ_FNBI01000005.1"/>
</dbReference>
<dbReference type="InterPro" id="IPR000639">
    <property type="entry name" value="Epox_hydrolase-like"/>
</dbReference>
<protein>
    <submittedName>
        <fullName evidence="2">Pimeloyl-ACP methyl ester carboxylesterase</fullName>
    </submittedName>
</protein>
<dbReference type="Gene3D" id="3.40.50.1820">
    <property type="entry name" value="alpha/beta hydrolase"/>
    <property type="match status" value="1"/>
</dbReference>
<keyword evidence="1" id="KW-0378">Hydrolase</keyword>
<dbReference type="InterPro" id="IPR029058">
    <property type="entry name" value="AB_hydrolase_fold"/>
</dbReference>
<sequence>MNDPVPPFPLTGVALATGVELDTVMLGDPAAPPIILLHGFPESHRTWRHLLPDLARDHHVIAPDQRGYAGSSKPDGVEAYAADRIVADLLALADALGIHRFTLVGHDWGGAVAWMAALRAPDRVERLVILNAPHPYVFQRALLDDPEQRAASQYITRFRETALDGGWTGNALERFFATGLARHAAAHLLGPEKAIYLEQWSRPGAMTAMLNWYRASRFLVPAPGEDPPRPAWIDAPFPPIRQPTLVIWGMKDKALLPGQVDGLPEVVPDLTVVKLDAGHFVPWEAPDAVLNALRNWLPAPSFPQDTSEK</sequence>
<dbReference type="PANTHER" id="PTHR43329">
    <property type="entry name" value="EPOXIDE HYDROLASE"/>
    <property type="match status" value="1"/>
</dbReference>
<dbReference type="PRINTS" id="PR00412">
    <property type="entry name" value="EPOXHYDRLASE"/>
</dbReference>